<proteinExistence type="predicted"/>
<accession>A0A9J7GLK8</accession>
<dbReference type="SUPFAM" id="SSF47353">
    <property type="entry name" value="Retrovirus capsid dimerization domain-like"/>
    <property type="match status" value="1"/>
</dbReference>
<reference evidence="15" key="3">
    <citation type="submission" date="2025-08" db="UniProtKB">
        <authorList>
            <consortium name="RefSeq"/>
        </authorList>
    </citation>
    <scope>IDENTIFICATION</scope>
    <source>
        <strain evidence="15">17A/GY</strain>
        <tissue evidence="15">Liver</tissue>
    </source>
</reference>
<feature type="compositionally biased region" description="Polar residues" evidence="11">
    <location>
        <begin position="440"/>
        <end position="449"/>
    </location>
</feature>
<evidence type="ECO:0000256" key="10">
    <source>
        <dbReference type="PROSITE-ProRule" id="PRU00187"/>
    </source>
</evidence>
<dbReference type="Pfam" id="PF02023">
    <property type="entry name" value="SCAN"/>
    <property type="match status" value="1"/>
</dbReference>
<reference evidence="14" key="1">
    <citation type="journal article" date="2018" name="Biotechnol. Bioeng.">
        <title>A reference genome of the Chinese hamster based on a hybrid assembly strategy.</title>
        <authorList>
            <person name="Rupp O."/>
            <person name="MacDonald M.L."/>
            <person name="Li S."/>
            <person name="Dhiman H."/>
            <person name="Polson S."/>
            <person name="Griep S."/>
            <person name="Heffner K."/>
            <person name="Hernandez I."/>
            <person name="Brinkrolf K."/>
            <person name="Jadhav V."/>
            <person name="Samoudi M."/>
            <person name="Hao H."/>
            <person name="Kingham B."/>
            <person name="Goesmann A."/>
            <person name="Betenbaugh M.J."/>
            <person name="Lewis N.E."/>
            <person name="Borth N."/>
            <person name="Lee K.H."/>
        </authorList>
    </citation>
    <scope>NUCLEOTIDE SEQUENCE [LARGE SCALE GENOMIC DNA]</scope>
    <source>
        <strain evidence="14">17A/GY</strain>
    </source>
</reference>
<dbReference type="FunFam" id="3.30.160.60:FF:001289">
    <property type="entry name" value="Zinc finger protein 574"/>
    <property type="match status" value="1"/>
</dbReference>
<evidence type="ECO:0000313" key="14">
    <source>
        <dbReference type="Proteomes" id="UP001108280"/>
    </source>
</evidence>
<dbReference type="Pfam" id="PF00096">
    <property type="entry name" value="zf-C2H2"/>
    <property type="match status" value="2"/>
</dbReference>
<dbReference type="AlphaFoldDB" id="A0A9J7GLK8"/>
<dbReference type="PROSITE" id="PS00028">
    <property type="entry name" value="ZINC_FINGER_C2H2_1"/>
    <property type="match status" value="2"/>
</dbReference>
<keyword evidence="5" id="KW-0862">Zinc</keyword>
<dbReference type="InterPro" id="IPR036236">
    <property type="entry name" value="Znf_C2H2_sf"/>
</dbReference>
<keyword evidence="3" id="KW-0677">Repeat</keyword>
<dbReference type="InterPro" id="IPR003309">
    <property type="entry name" value="SCAN_dom"/>
</dbReference>
<protein>
    <submittedName>
        <fullName evidence="15">Zinc finger protein 449 isoform X2</fullName>
    </submittedName>
</protein>
<dbReference type="GO" id="GO:0005634">
    <property type="term" value="C:nucleus"/>
    <property type="evidence" value="ECO:0007669"/>
    <property type="project" value="UniProtKB-SubCell"/>
</dbReference>
<feature type="domain" description="C2H2-type" evidence="12">
    <location>
        <begin position="379"/>
        <end position="406"/>
    </location>
</feature>
<keyword evidence="4 9" id="KW-0863">Zinc-finger</keyword>
<dbReference type="GO" id="GO:0008270">
    <property type="term" value="F:zinc ion binding"/>
    <property type="evidence" value="ECO:0007669"/>
    <property type="project" value="UniProtKB-KW"/>
</dbReference>
<evidence type="ECO:0000256" key="3">
    <source>
        <dbReference type="ARBA" id="ARBA00022737"/>
    </source>
</evidence>
<keyword evidence="7" id="KW-0804">Transcription</keyword>
<sequence>MQAPSLYHHDPQPQRNDTAWEASYRRFSQFQYEEAAGPREAFCKLWELCCQWLKPQMRSVDQILALFVMEKFLQILPADTEASTRMLNEARERLFALIEDLRNVDPENMPPPRPAFPRVLFNLLFHGNQRKLAINMRDFLLEELVPMGPLLTPSDMQVGIPAFQLLELDQELLDIASSEPEEMNVDNDEQHLPFLNIAFHFSKEYQYLEPPGEEPPEQLLAEFKVPEETQKSPENQDQWEMPGTSKEAQGSLHPRAPPQARPYVRPFSPEQLGLCSAHQQQYNRRVGSRAGRVAREGPRNRAGPSWGSDRYGSQFISQEEDTHEHAVCSNSFSQAATVSSPQAAYFDEERQQCRLCKREFMYKLGLKEHVRAQVVSRPYLCPYCGKSFRGQSHVIAHQVRHTEERPFVCQYCQKSYKHKSSLLRHLKIHKREDEEKEGQGSLSPMHNTD</sequence>
<dbReference type="Proteomes" id="UP001108280">
    <property type="component" value="Chromosome X"/>
</dbReference>
<evidence type="ECO:0000256" key="7">
    <source>
        <dbReference type="ARBA" id="ARBA00023163"/>
    </source>
</evidence>
<keyword evidence="8 10" id="KW-0539">Nucleus</keyword>
<evidence type="ECO:0000256" key="2">
    <source>
        <dbReference type="ARBA" id="ARBA00022723"/>
    </source>
</evidence>
<feature type="domain" description="SCAN box" evidence="13">
    <location>
        <begin position="25"/>
        <end position="102"/>
    </location>
</feature>
<dbReference type="KEGG" id="cge:103160283"/>
<evidence type="ECO:0000259" key="12">
    <source>
        <dbReference type="PROSITE" id="PS50157"/>
    </source>
</evidence>
<feature type="region of interest" description="Disordered" evidence="11">
    <location>
        <begin position="227"/>
        <end position="312"/>
    </location>
</feature>
<dbReference type="Gene3D" id="1.10.4020.10">
    <property type="entry name" value="DNA breaking-rejoining enzymes"/>
    <property type="match status" value="1"/>
</dbReference>
<dbReference type="InterPro" id="IPR038269">
    <property type="entry name" value="SCAN_sf"/>
</dbReference>
<dbReference type="SMART" id="SM00355">
    <property type="entry name" value="ZnF_C2H2"/>
    <property type="match status" value="3"/>
</dbReference>
<feature type="domain" description="C2H2-type" evidence="12">
    <location>
        <begin position="407"/>
        <end position="434"/>
    </location>
</feature>
<dbReference type="SMART" id="SM00431">
    <property type="entry name" value="SCAN"/>
    <property type="match status" value="1"/>
</dbReference>
<dbReference type="PROSITE" id="PS50804">
    <property type="entry name" value="SCAN_BOX"/>
    <property type="match status" value="1"/>
</dbReference>
<reference evidence="14" key="2">
    <citation type="journal article" date="2020" name="Biotechnol. Bioeng.">
        <title>Chromosome-scale scaffolds for the Chinese hamster reference genome assembly to facilitate the study of the CHO epigenome.</title>
        <authorList>
            <person name="Hilliard W."/>
            <person name="MacDonald M."/>
            <person name="Lee K.H."/>
        </authorList>
    </citation>
    <scope>NUCLEOTIDE SEQUENCE [LARGE SCALE GENOMIC DNA]</scope>
    <source>
        <strain evidence="14">17A/GY</strain>
    </source>
</reference>
<evidence type="ECO:0000313" key="15">
    <source>
        <dbReference type="RefSeq" id="XP_027289228.1"/>
    </source>
</evidence>
<evidence type="ECO:0000256" key="4">
    <source>
        <dbReference type="ARBA" id="ARBA00022771"/>
    </source>
</evidence>
<dbReference type="PANTHER" id="PTHR23226">
    <property type="entry name" value="ZINC FINGER AND SCAN DOMAIN-CONTAINING"/>
    <property type="match status" value="1"/>
</dbReference>
<organism evidence="14 15">
    <name type="scientific">Cricetulus griseus</name>
    <name type="common">Chinese hamster</name>
    <name type="synonym">Cricetulus barabensis griseus</name>
    <dbReference type="NCBI Taxonomy" id="10029"/>
    <lineage>
        <taxon>Eukaryota</taxon>
        <taxon>Metazoa</taxon>
        <taxon>Chordata</taxon>
        <taxon>Craniata</taxon>
        <taxon>Vertebrata</taxon>
        <taxon>Euteleostomi</taxon>
        <taxon>Mammalia</taxon>
        <taxon>Eutheria</taxon>
        <taxon>Euarchontoglires</taxon>
        <taxon>Glires</taxon>
        <taxon>Rodentia</taxon>
        <taxon>Myomorpha</taxon>
        <taxon>Muroidea</taxon>
        <taxon>Cricetidae</taxon>
        <taxon>Cricetinae</taxon>
        <taxon>Cricetulus</taxon>
    </lineage>
</organism>
<dbReference type="GeneID" id="103160283"/>
<feature type="domain" description="C2H2-type" evidence="12">
    <location>
        <begin position="351"/>
        <end position="378"/>
    </location>
</feature>
<dbReference type="OrthoDB" id="6077919at2759"/>
<evidence type="ECO:0000256" key="5">
    <source>
        <dbReference type="ARBA" id="ARBA00022833"/>
    </source>
</evidence>
<dbReference type="SUPFAM" id="SSF57667">
    <property type="entry name" value="beta-beta-alpha zinc fingers"/>
    <property type="match status" value="2"/>
</dbReference>
<evidence type="ECO:0000256" key="1">
    <source>
        <dbReference type="ARBA" id="ARBA00004123"/>
    </source>
</evidence>
<keyword evidence="6" id="KW-0805">Transcription regulation</keyword>
<evidence type="ECO:0000256" key="9">
    <source>
        <dbReference type="PROSITE-ProRule" id="PRU00042"/>
    </source>
</evidence>
<dbReference type="InterPro" id="IPR013087">
    <property type="entry name" value="Znf_C2H2_type"/>
</dbReference>
<dbReference type="Gene3D" id="3.30.160.60">
    <property type="entry name" value="Classic Zinc Finger"/>
    <property type="match status" value="2"/>
</dbReference>
<feature type="region of interest" description="Disordered" evidence="11">
    <location>
        <begin position="430"/>
        <end position="449"/>
    </location>
</feature>
<evidence type="ECO:0000256" key="6">
    <source>
        <dbReference type="ARBA" id="ARBA00023015"/>
    </source>
</evidence>
<dbReference type="FunFam" id="3.30.160.60:FF:000340">
    <property type="entry name" value="zinc finger protein 473 isoform X1"/>
    <property type="match status" value="1"/>
</dbReference>
<keyword evidence="14" id="KW-1185">Reference proteome</keyword>
<dbReference type="RefSeq" id="XP_027289228.1">
    <property type="nucleotide sequence ID" value="XM_027433427.1"/>
</dbReference>
<evidence type="ECO:0000259" key="13">
    <source>
        <dbReference type="PROSITE" id="PS50804"/>
    </source>
</evidence>
<comment type="subcellular location">
    <subcellularLocation>
        <location evidence="1 10">Nucleus</location>
    </subcellularLocation>
</comment>
<evidence type="ECO:0000256" key="11">
    <source>
        <dbReference type="SAM" id="MobiDB-lite"/>
    </source>
</evidence>
<dbReference type="GO" id="GO:0006357">
    <property type="term" value="P:regulation of transcription by RNA polymerase II"/>
    <property type="evidence" value="ECO:0007669"/>
    <property type="project" value="UniProtKB-ARBA"/>
</dbReference>
<evidence type="ECO:0000256" key="8">
    <source>
        <dbReference type="ARBA" id="ARBA00023242"/>
    </source>
</evidence>
<gene>
    <name evidence="15" type="primary">LOC103160283</name>
</gene>
<keyword evidence="2" id="KW-0479">Metal-binding</keyword>
<name>A0A9J7GLK8_CRIGR</name>
<dbReference type="PROSITE" id="PS50157">
    <property type="entry name" value="ZINC_FINGER_C2H2_2"/>
    <property type="match status" value="3"/>
</dbReference>